<feature type="transmembrane region" description="Helical" evidence="1">
    <location>
        <begin position="58"/>
        <end position="80"/>
    </location>
</feature>
<evidence type="ECO:0000313" key="2">
    <source>
        <dbReference type="EMBL" id="OGY58644.1"/>
    </source>
</evidence>
<evidence type="ECO:0008006" key="4">
    <source>
        <dbReference type="Google" id="ProtNLM"/>
    </source>
</evidence>
<dbReference type="InterPro" id="IPR025101">
    <property type="entry name" value="DUF4012"/>
</dbReference>
<evidence type="ECO:0000256" key="1">
    <source>
        <dbReference type="SAM" id="Phobius"/>
    </source>
</evidence>
<dbReference type="AlphaFoldDB" id="A0A1G1Z283"/>
<proteinExistence type="predicted"/>
<evidence type="ECO:0000313" key="3">
    <source>
        <dbReference type="Proteomes" id="UP000178515"/>
    </source>
</evidence>
<keyword evidence="1" id="KW-0812">Transmembrane</keyword>
<gene>
    <name evidence="2" type="ORF">A3F24_01755</name>
</gene>
<dbReference type="Pfam" id="PF13196">
    <property type="entry name" value="DUF4012"/>
    <property type="match status" value="1"/>
</dbReference>
<name>A0A1G1Z283_9BACT</name>
<accession>A0A1G1Z283</accession>
<keyword evidence="1" id="KW-0472">Membrane</keyword>
<comment type="caution">
    <text evidence="2">The sequence shown here is derived from an EMBL/GenBank/DDBJ whole genome shotgun (WGS) entry which is preliminary data.</text>
</comment>
<sequence length="700" mass="78415">MKRVPKKNIHPLLSDIRHPSQKLPPRTRSSSFKVFAGKHSPSVFSIPKRKRRSLLKKIAFAGVGIFVVFLVFYAFVLFQFKGEASRLASSVYQNFRTAAEALLQLDTDGAGEAFSAAHTSLTTLGVEAEKRKVFDLANILSAFIPQIAGVPEAFQKTEDLSREVIAANQTLDTLKNQGFALATDSSGGGEFTNLLIKLKDSVHNITDLVGDLRNQSEGFSDLSPQFASLTEEFEMNYLGFSTELYRAEEALQALIDIFYSLGDRHLVIFFENPSELRPGGGFIGSYADLKISGGSIREIDVRDIYDADGQLAVTIIPPSELQNITTKWGARDANWFLDFPTSAEKVISFLEQSRLYSERGIQFEGAISLNVRVVEDLLEILGPIEVPDYGITLDSENFLAEVQKEVELNHQSRSTEAKQILKVFAPLLIERLKQLTSYEQEAVFAVFEDRLQNRDIRFYFEDSRLQNVVRDAGWNGEVYTISDGFLGDYLAVVNTNISGGKSDVFVEQNVELVSQIDATGIVRDYLTVTRHHIGDTQEESWYRTANQNFLRIFVPEDSLLTAFSGGFTKTIAPRLNYETAQYGRDLDLEAIEATKSESNKFDAYLIKESNKSVFATWFTVTAGKKKSLEVSYENSTRFFPAEGAQYLFVFERQAGSPTSLDYSIEAPPGYSWIQSDSPIFHYTTPDVPGRLILTLTLTKR</sequence>
<dbReference type="STRING" id="1797689.A3F24_01755"/>
<organism evidence="2 3">
    <name type="scientific">Candidatus Colwellbacteria bacterium RIFCSPHIGHO2_12_FULL_44_17</name>
    <dbReference type="NCBI Taxonomy" id="1797689"/>
    <lineage>
        <taxon>Bacteria</taxon>
        <taxon>Candidatus Colwelliibacteriota</taxon>
    </lineage>
</organism>
<keyword evidence="1" id="KW-1133">Transmembrane helix</keyword>
<reference evidence="2 3" key="1">
    <citation type="journal article" date="2016" name="Nat. Commun.">
        <title>Thousands of microbial genomes shed light on interconnected biogeochemical processes in an aquifer system.</title>
        <authorList>
            <person name="Anantharaman K."/>
            <person name="Brown C.T."/>
            <person name="Hug L.A."/>
            <person name="Sharon I."/>
            <person name="Castelle C.J."/>
            <person name="Probst A.J."/>
            <person name="Thomas B.C."/>
            <person name="Singh A."/>
            <person name="Wilkins M.J."/>
            <person name="Karaoz U."/>
            <person name="Brodie E.L."/>
            <person name="Williams K.H."/>
            <person name="Hubbard S.S."/>
            <person name="Banfield J.F."/>
        </authorList>
    </citation>
    <scope>NUCLEOTIDE SEQUENCE [LARGE SCALE GENOMIC DNA]</scope>
</reference>
<dbReference type="EMBL" id="MHIX01000039">
    <property type="protein sequence ID" value="OGY58644.1"/>
    <property type="molecule type" value="Genomic_DNA"/>
</dbReference>
<protein>
    <recommendedName>
        <fullName evidence="4">DUF4012 domain-containing protein</fullName>
    </recommendedName>
</protein>
<dbReference type="Proteomes" id="UP000178515">
    <property type="component" value="Unassembled WGS sequence"/>
</dbReference>